<evidence type="ECO:0000313" key="1">
    <source>
        <dbReference type="EMBL" id="OMJ76073.1"/>
    </source>
</evidence>
<sequence>MDNEFAIIPTLPGDGFQIYLQVINSESCENKQNALLSLKGIAQFQAFFAYDERVKSFYQRLALHVDKIIKNNDDTGNLAKIFQNISYFPPFIYDIGKKRIVFSFFNRSKCIVSKEGRNADIESRWADADIEYIETNETFYIKEGITDLPKCGVLKNHICCLSPSQIFLINREFLYISSCRETFIEVKYLNRVFTICNCDDLLEKLYIQNVPLSIKLSKTDNGWEFNIKEGHIFLMAHNQLTIDRTSFKIAVNSIFCIGDSYYKIFYFK</sequence>
<comment type="caution">
    <text evidence="1">The sequence shown here is derived from an EMBL/GenBank/DDBJ whole genome shotgun (WGS) entry which is preliminary data.</text>
</comment>
<reference evidence="1 2" key="1">
    <citation type="submission" date="2016-11" db="EMBL/GenBank/DDBJ databases">
        <title>The macronuclear genome of Stentor coeruleus: a giant cell with tiny introns.</title>
        <authorList>
            <person name="Slabodnick M."/>
            <person name="Ruby J.G."/>
            <person name="Reiff S.B."/>
            <person name="Swart E.C."/>
            <person name="Gosai S."/>
            <person name="Prabakaran S."/>
            <person name="Witkowska E."/>
            <person name="Larue G.E."/>
            <person name="Fisher S."/>
            <person name="Freeman R.M."/>
            <person name="Gunawardena J."/>
            <person name="Chu W."/>
            <person name="Stover N.A."/>
            <person name="Gregory B.D."/>
            <person name="Nowacki M."/>
            <person name="Derisi J."/>
            <person name="Roy S.W."/>
            <person name="Marshall W.F."/>
            <person name="Sood P."/>
        </authorList>
    </citation>
    <scope>NUCLEOTIDE SEQUENCE [LARGE SCALE GENOMIC DNA]</scope>
    <source>
        <strain evidence="1">WM001</strain>
    </source>
</reference>
<dbReference type="AlphaFoldDB" id="A0A1R2BH16"/>
<proteinExistence type="predicted"/>
<organism evidence="1 2">
    <name type="scientific">Stentor coeruleus</name>
    <dbReference type="NCBI Taxonomy" id="5963"/>
    <lineage>
        <taxon>Eukaryota</taxon>
        <taxon>Sar</taxon>
        <taxon>Alveolata</taxon>
        <taxon>Ciliophora</taxon>
        <taxon>Postciliodesmatophora</taxon>
        <taxon>Heterotrichea</taxon>
        <taxon>Heterotrichida</taxon>
        <taxon>Stentoridae</taxon>
        <taxon>Stentor</taxon>
    </lineage>
</organism>
<gene>
    <name evidence="1" type="ORF">SteCoe_24635</name>
</gene>
<dbReference type="Proteomes" id="UP000187209">
    <property type="component" value="Unassembled WGS sequence"/>
</dbReference>
<evidence type="ECO:0000313" key="2">
    <source>
        <dbReference type="Proteomes" id="UP000187209"/>
    </source>
</evidence>
<keyword evidence="2" id="KW-1185">Reference proteome</keyword>
<protein>
    <submittedName>
        <fullName evidence="1">Uncharacterized protein</fullName>
    </submittedName>
</protein>
<accession>A0A1R2BH16</accession>
<name>A0A1R2BH16_9CILI</name>
<dbReference type="EMBL" id="MPUH01000653">
    <property type="protein sequence ID" value="OMJ76073.1"/>
    <property type="molecule type" value="Genomic_DNA"/>
</dbReference>